<accession>A0ABR1W545</accession>
<protein>
    <submittedName>
        <fullName evidence="1">Uncharacterized protein</fullName>
    </submittedName>
</protein>
<dbReference type="EMBL" id="JAQQWM010000002">
    <property type="protein sequence ID" value="KAK8078578.1"/>
    <property type="molecule type" value="Genomic_DNA"/>
</dbReference>
<evidence type="ECO:0000313" key="2">
    <source>
        <dbReference type="Proteomes" id="UP001446871"/>
    </source>
</evidence>
<proteinExistence type="predicted"/>
<name>A0ABR1W545_9PEZI</name>
<organism evidence="1 2">
    <name type="scientific">Apiospora saccharicola</name>
    <dbReference type="NCBI Taxonomy" id="335842"/>
    <lineage>
        <taxon>Eukaryota</taxon>
        <taxon>Fungi</taxon>
        <taxon>Dikarya</taxon>
        <taxon>Ascomycota</taxon>
        <taxon>Pezizomycotina</taxon>
        <taxon>Sordariomycetes</taxon>
        <taxon>Xylariomycetidae</taxon>
        <taxon>Amphisphaeriales</taxon>
        <taxon>Apiosporaceae</taxon>
        <taxon>Apiospora</taxon>
    </lineage>
</organism>
<sequence length="98" mass="11054">MLTADDGDDSGGMDKRCDRCSRCTDLDKGVCMMCVCSVKDGSYRHWSVKDLDDDLRVDWNNDRICCGEWWGGPYCGFRGKPPKPPVSGQINYVPTLWP</sequence>
<reference evidence="1 2" key="1">
    <citation type="submission" date="2023-01" db="EMBL/GenBank/DDBJ databases">
        <title>Analysis of 21 Apiospora genomes using comparative genomics revels a genus with tremendous synthesis potential of carbohydrate active enzymes and secondary metabolites.</title>
        <authorList>
            <person name="Sorensen T."/>
        </authorList>
    </citation>
    <scope>NUCLEOTIDE SEQUENCE [LARGE SCALE GENOMIC DNA]</scope>
    <source>
        <strain evidence="1 2">CBS 83171</strain>
    </source>
</reference>
<dbReference type="Proteomes" id="UP001446871">
    <property type="component" value="Unassembled WGS sequence"/>
</dbReference>
<evidence type="ECO:0000313" key="1">
    <source>
        <dbReference type="EMBL" id="KAK8078578.1"/>
    </source>
</evidence>
<comment type="caution">
    <text evidence="1">The sequence shown here is derived from an EMBL/GenBank/DDBJ whole genome shotgun (WGS) entry which is preliminary data.</text>
</comment>
<gene>
    <name evidence="1" type="ORF">PG996_004748</name>
</gene>
<keyword evidence="2" id="KW-1185">Reference proteome</keyword>